<keyword evidence="3" id="KW-0645">Protease</keyword>
<evidence type="ECO:0000313" key="3">
    <source>
        <dbReference type="EMBL" id="QQD18498.1"/>
    </source>
</evidence>
<evidence type="ECO:0000313" key="4">
    <source>
        <dbReference type="Proteomes" id="UP000596063"/>
    </source>
</evidence>
<dbReference type="Pfam" id="PF05618">
    <property type="entry name" value="Zn_protease"/>
    <property type="match status" value="1"/>
</dbReference>
<dbReference type="SUPFAM" id="SSF50630">
    <property type="entry name" value="Acid proteases"/>
    <property type="match status" value="1"/>
</dbReference>
<dbReference type="AlphaFoldDB" id="A0A7T4UQ85"/>
<feature type="signal peptide" evidence="1">
    <location>
        <begin position="1"/>
        <end position="23"/>
    </location>
</feature>
<dbReference type="EMBL" id="CP066167">
    <property type="protein sequence ID" value="QQD18498.1"/>
    <property type="molecule type" value="Genomic_DNA"/>
</dbReference>
<name>A0A7T4UQ85_9GAMM</name>
<dbReference type="Gene3D" id="2.40.70.10">
    <property type="entry name" value="Acid Proteases"/>
    <property type="match status" value="1"/>
</dbReference>
<gene>
    <name evidence="3" type="ORF">I6N98_01080</name>
</gene>
<dbReference type="InterPro" id="IPR021109">
    <property type="entry name" value="Peptidase_aspartic_dom_sf"/>
</dbReference>
<keyword evidence="4" id="KW-1185">Reference proteome</keyword>
<dbReference type="KEGG" id="snan:I6N98_01080"/>
<evidence type="ECO:0000256" key="1">
    <source>
        <dbReference type="SAM" id="SignalP"/>
    </source>
</evidence>
<sequence>MFRQIIKTSVLLALGLGSAACSALDQRPLFGMRESVFIEELGECYPAKIDTGAGSGSLNAINITLDKGPKKGDDVVHFDLVLPDNSLRSMSLPIVKYIRVQRRAADVEEGEKDYNLRPAVAVHFVIGGVSRRVEINLADRRGFDYPLLVGAKPLRAFDALVDTSGEYLQGDCPASQQKDEAK</sequence>
<dbReference type="Proteomes" id="UP000596063">
    <property type="component" value="Chromosome"/>
</dbReference>
<dbReference type="PANTHER" id="PTHR38037:SF2">
    <property type="entry name" value="ATP-DEPENDENT ZINC PROTEASE DOMAIN-CONTAINING PROTEIN-RELATED"/>
    <property type="match status" value="1"/>
</dbReference>
<dbReference type="PANTHER" id="PTHR38037">
    <property type="entry name" value="ZN_PROTEASE DOMAIN-CONTAINING PROTEIN"/>
    <property type="match status" value="1"/>
</dbReference>
<keyword evidence="1" id="KW-0732">Signal</keyword>
<dbReference type="InterPro" id="IPR008503">
    <property type="entry name" value="Asp_endopeptidase"/>
</dbReference>
<protein>
    <submittedName>
        <fullName evidence="3">ATP-dependent zinc protease</fullName>
    </submittedName>
</protein>
<keyword evidence="3" id="KW-0378">Hydrolase</keyword>
<accession>A0A7T4UQ85</accession>
<dbReference type="GO" id="GO:0006508">
    <property type="term" value="P:proteolysis"/>
    <property type="evidence" value="ECO:0007669"/>
    <property type="project" value="UniProtKB-KW"/>
</dbReference>
<dbReference type="PROSITE" id="PS51257">
    <property type="entry name" value="PROKAR_LIPOPROTEIN"/>
    <property type="match status" value="1"/>
</dbReference>
<reference evidence="3 4" key="1">
    <citation type="submission" date="2020-12" db="EMBL/GenBank/DDBJ databases">
        <authorList>
            <person name="Shan Y."/>
        </authorList>
    </citation>
    <scope>NUCLEOTIDE SEQUENCE [LARGE SCALE GENOMIC DNA]</scope>
    <source>
        <strain evidence="4">csc3.9</strain>
    </source>
</reference>
<dbReference type="RefSeq" id="WP_198569989.1">
    <property type="nucleotide sequence ID" value="NZ_CP066167.1"/>
</dbReference>
<feature type="domain" description="Retropepsin-like aspartic endopeptidase" evidence="2">
    <location>
        <begin position="30"/>
        <end position="169"/>
    </location>
</feature>
<organism evidence="3 4">
    <name type="scientific">Spongiibacter nanhainus</name>
    <dbReference type="NCBI Taxonomy" id="2794344"/>
    <lineage>
        <taxon>Bacteria</taxon>
        <taxon>Pseudomonadati</taxon>
        <taxon>Pseudomonadota</taxon>
        <taxon>Gammaproteobacteria</taxon>
        <taxon>Cellvibrionales</taxon>
        <taxon>Spongiibacteraceae</taxon>
        <taxon>Spongiibacter</taxon>
    </lineage>
</organism>
<dbReference type="GO" id="GO:0008233">
    <property type="term" value="F:peptidase activity"/>
    <property type="evidence" value="ECO:0007669"/>
    <property type="project" value="UniProtKB-KW"/>
</dbReference>
<evidence type="ECO:0000259" key="2">
    <source>
        <dbReference type="Pfam" id="PF05618"/>
    </source>
</evidence>
<feature type="chain" id="PRO_5032755551" evidence="1">
    <location>
        <begin position="24"/>
        <end position="182"/>
    </location>
</feature>
<proteinExistence type="predicted"/>